<organism evidence="1 2">
    <name type="scientific">Vibrio ruber (strain DSM 16370 / JCM 11486 / BCRC 17186 / CECT 7878 / LMG 23124 / VR1)</name>
    <dbReference type="NCBI Taxonomy" id="1123498"/>
    <lineage>
        <taxon>Bacteria</taxon>
        <taxon>Pseudomonadati</taxon>
        <taxon>Pseudomonadota</taxon>
        <taxon>Gammaproteobacteria</taxon>
        <taxon>Vibrionales</taxon>
        <taxon>Vibrionaceae</taxon>
        <taxon>Vibrio</taxon>
    </lineage>
</organism>
<dbReference type="STRING" id="1123498.VR7878_02209"/>
<keyword evidence="2" id="KW-1185">Reference proteome</keyword>
<dbReference type="Proteomes" id="UP000188276">
    <property type="component" value="Unassembled WGS sequence"/>
</dbReference>
<sequence>MKQKIGKRILILADNRTGLITPILDQLEKMGYDVQYIDAQTLDEQKKYPTFFHKLVAKLLNLGIKGKRHWGRENHICKNCNGLYDHIIVLIPAMLNSLIGQYLKGLTDDFICILWDSLEKSPSGDVLLHIANRVFSFDKNDCVGNIRYLPSFHLEGNSNVYQVRYDIFGIFSIDKKEDDRLSRIKSFIHSNPSMTGTIFLVNESFHEYSEKLNNITLCYKNEKIIGDELDKLIGSAKAILDVVDSRQTGLSFRLSDAYKYKKILITDNSEVNNESWFVENSIDISKSNSIQHILNTKKYNDVISPNSLTMWLKKVLDDKL</sequence>
<dbReference type="AlphaFoldDB" id="A0A1R4LLF6"/>
<protein>
    <submittedName>
        <fullName evidence="1">Uncharacterized protein</fullName>
    </submittedName>
</protein>
<evidence type="ECO:0000313" key="2">
    <source>
        <dbReference type="Proteomes" id="UP000188276"/>
    </source>
</evidence>
<proteinExistence type="predicted"/>
<dbReference type="RefSeq" id="WP_077336183.1">
    <property type="nucleotide sequence ID" value="NZ_FULE01000031.1"/>
</dbReference>
<dbReference type="EMBL" id="FULE01000031">
    <property type="protein sequence ID" value="SJN57259.1"/>
    <property type="molecule type" value="Genomic_DNA"/>
</dbReference>
<dbReference type="OrthoDB" id="5915741at2"/>
<accession>A0A1R4LLF6</accession>
<name>A0A1R4LLF6_VIBR1</name>
<evidence type="ECO:0000313" key="1">
    <source>
        <dbReference type="EMBL" id="SJN57259.1"/>
    </source>
</evidence>
<gene>
    <name evidence="1" type="ORF">VR7878_02209</name>
</gene>
<reference evidence="2" key="1">
    <citation type="submission" date="2017-02" db="EMBL/GenBank/DDBJ databases">
        <authorList>
            <person name="Rodrigo-Torres L."/>
            <person name="Arahal R.D."/>
            <person name="Lucena T."/>
        </authorList>
    </citation>
    <scope>NUCLEOTIDE SEQUENCE [LARGE SCALE GENOMIC DNA]</scope>
    <source>
        <strain evidence="2">CECT 7878</strain>
    </source>
</reference>